<dbReference type="EMBL" id="QOUI01000015">
    <property type="protein sequence ID" value="RCK67998.1"/>
    <property type="molecule type" value="Genomic_DNA"/>
</dbReference>
<keyword evidence="6 7" id="KW-0472">Membrane</keyword>
<dbReference type="RefSeq" id="WP_114128138.1">
    <property type="nucleotide sequence ID" value="NZ_QOUI01000015.1"/>
</dbReference>
<dbReference type="InterPro" id="IPR000515">
    <property type="entry name" value="MetI-like"/>
</dbReference>
<feature type="transmembrane region" description="Helical" evidence="7">
    <location>
        <begin position="60"/>
        <end position="79"/>
    </location>
</feature>
<dbReference type="PROSITE" id="PS50928">
    <property type="entry name" value="ABC_TM1"/>
    <property type="match status" value="1"/>
</dbReference>
<proteinExistence type="inferred from homology"/>
<name>A0A367YQA1_9ACTN</name>
<evidence type="ECO:0000256" key="2">
    <source>
        <dbReference type="ARBA" id="ARBA00022448"/>
    </source>
</evidence>
<keyword evidence="5 7" id="KW-1133">Transmembrane helix</keyword>
<organism evidence="9 10">
    <name type="scientific">Desertihabitans brevis</name>
    <dbReference type="NCBI Taxonomy" id="2268447"/>
    <lineage>
        <taxon>Bacteria</taxon>
        <taxon>Bacillati</taxon>
        <taxon>Actinomycetota</taxon>
        <taxon>Actinomycetes</taxon>
        <taxon>Propionibacteriales</taxon>
        <taxon>Propionibacteriaceae</taxon>
        <taxon>Desertihabitans</taxon>
    </lineage>
</organism>
<feature type="transmembrane region" description="Helical" evidence="7">
    <location>
        <begin position="122"/>
        <end position="147"/>
    </location>
</feature>
<dbReference type="InterPro" id="IPR035906">
    <property type="entry name" value="MetI-like_sf"/>
</dbReference>
<evidence type="ECO:0000259" key="8">
    <source>
        <dbReference type="PROSITE" id="PS50928"/>
    </source>
</evidence>
<dbReference type="Gene3D" id="1.10.3720.10">
    <property type="entry name" value="MetI-like"/>
    <property type="match status" value="1"/>
</dbReference>
<feature type="transmembrane region" description="Helical" evidence="7">
    <location>
        <begin position="185"/>
        <end position="202"/>
    </location>
</feature>
<evidence type="ECO:0000256" key="4">
    <source>
        <dbReference type="ARBA" id="ARBA00022692"/>
    </source>
</evidence>
<sequence>MSQATVPVLLPEAFGAGTTDADRQAAAKLREEWNAHDQSVRAQSFWKETGKRFLRNRTGVAAAGIVLLLALAATFAPLLTPYDPLLGQPLDRLQNIGAPGHPLGTDEQGRDMLARVLYGGRLSLVAGFVPTVAAALIGTVIGVTAAMLRGVVQTVLMRFMDVLYAFPAILLAIAVGAALGPGLTNTIIAVTIVYIPPIARVAEAATRRVVVQEFIEAATLSGASRFRIARTQVVPNVLNDIIVYASGLVGVAMIIAASLSFLGLGSPPPAPEWGYMLNSLRGTLSTTPLVTIIPGFFIFLTSVAFNLASDALREAMDSRL</sequence>
<comment type="similarity">
    <text evidence="7">Belongs to the binding-protein-dependent transport system permease family.</text>
</comment>
<keyword evidence="2 7" id="KW-0813">Transport</keyword>
<keyword evidence="4 7" id="KW-0812">Transmembrane</keyword>
<protein>
    <submittedName>
        <fullName evidence="9">ABC transporter permease</fullName>
    </submittedName>
</protein>
<dbReference type="Pfam" id="PF00528">
    <property type="entry name" value="BPD_transp_1"/>
    <property type="match status" value="1"/>
</dbReference>
<dbReference type="Proteomes" id="UP000252770">
    <property type="component" value="Unassembled WGS sequence"/>
</dbReference>
<dbReference type="InterPro" id="IPR025966">
    <property type="entry name" value="OppC_N"/>
</dbReference>
<evidence type="ECO:0000256" key="1">
    <source>
        <dbReference type="ARBA" id="ARBA00004651"/>
    </source>
</evidence>
<keyword evidence="3" id="KW-1003">Cell membrane</keyword>
<feature type="transmembrane region" description="Helical" evidence="7">
    <location>
        <begin position="159"/>
        <end position="179"/>
    </location>
</feature>
<dbReference type="PANTHER" id="PTHR43386">
    <property type="entry name" value="OLIGOPEPTIDE TRANSPORT SYSTEM PERMEASE PROTEIN APPC"/>
    <property type="match status" value="1"/>
</dbReference>
<evidence type="ECO:0000256" key="6">
    <source>
        <dbReference type="ARBA" id="ARBA00023136"/>
    </source>
</evidence>
<evidence type="ECO:0000256" key="5">
    <source>
        <dbReference type="ARBA" id="ARBA00022989"/>
    </source>
</evidence>
<gene>
    <name evidence="9" type="ORF">DT076_18240</name>
</gene>
<dbReference type="SUPFAM" id="SSF161098">
    <property type="entry name" value="MetI-like"/>
    <property type="match status" value="1"/>
</dbReference>
<dbReference type="PANTHER" id="PTHR43386:SF25">
    <property type="entry name" value="PEPTIDE ABC TRANSPORTER PERMEASE PROTEIN"/>
    <property type="match status" value="1"/>
</dbReference>
<accession>A0A367YQA1</accession>
<feature type="transmembrane region" description="Helical" evidence="7">
    <location>
        <begin position="241"/>
        <end position="264"/>
    </location>
</feature>
<dbReference type="AlphaFoldDB" id="A0A367YQA1"/>
<dbReference type="GO" id="GO:0055085">
    <property type="term" value="P:transmembrane transport"/>
    <property type="evidence" value="ECO:0007669"/>
    <property type="project" value="InterPro"/>
</dbReference>
<comment type="caution">
    <text evidence="9">The sequence shown here is derived from an EMBL/GenBank/DDBJ whole genome shotgun (WGS) entry which is preliminary data.</text>
</comment>
<evidence type="ECO:0000313" key="9">
    <source>
        <dbReference type="EMBL" id="RCK67998.1"/>
    </source>
</evidence>
<evidence type="ECO:0000313" key="10">
    <source>
        <dbReference type="Proteomes" id="UP000252770"/>
    </source>
</evidence>
<reference evidence="9 10" key="1">
    <citation type="submission" date="2018-07" db="EMBL/GenBank/DDBJ databases">
        <title>Desertimonas flava gen. nov. sp. nov.</title>
        <authorList>
            <person name="Liu S."/>
        </authorList>
    </citation>
    <scope>NUCLEOTIDE SEQUENCE [LARGE SCALE GENOMIC DNA]</scope>
    <source>
        <strain evidence="9 10">16Sb5-5</strain>
    </source>
</reference>
<comment type="subcellular location">
    <subcellularLocation>
        <location evidence="1 7">Cell membrane</location>
        <topology evidence="1 7">Multi-pass membrane protein</topology>
    </subcellularLocation>
</comment>
<dbReference type="GO" id="GO:0005886">
    <property type="term" value="C:plasma membrane"/>
    <property type="evidence" value="ECO:0007669"/>
    <property type="project" value="UniProtKB-SubCell"/>
</dbReference>
<dbReference type="Pfam" id="PF12911">
    <property type="entry name" value="OppC_N"/>
    <property type="match status" value="1"/>
</dbReference>
<dbReference type="InterPro" id="IPR050366">
    <property type="entry name" value="BP-dependent_transpt_permease"/>
</dbReference>
<keyword evidence="10" id="KW-1185">Reference proteome</keyword>
<evidence type="ECO:0000256" key="3">
    <source>
        <dbReference type="ARBA" id="ARBA00022475"/>
    </source>
</evidence>
<feature type="transmembrane region" description="Helical" evidence="7">
    <location>
        <begin position="284"/>
        <end position="308"/>
    </location>
</feature>
<evidence type="ECO:0000256" key="7">
    <source>
        <dbReference type="RuleBase" id="RU363032"/>
    </source>
</evidence>
<feature type="domain" description="ABC transmembrane type-1" evidence="8">
    <location>
        <begin position="124"/>
        <end position="309"/>
    </location>
</feature>
<dbReference type="CDD" id="cd06261">
    <property type="entry name" value="TM_PBP2"/>
    <property type="match status" value="1"/>
</dbReference>